<proteinExistence type="predicted"/>
<dbReference type="EMBL" id="JAFNEN010000916">
    <property type="protein sequence ID" value="KAG8176155.1"/>
    <property type="molecule type" value="Genomic_DNA"/>
</dbReference>
<dbReference type="PROSITE" id="PS50878">
    <property type="entry name" value="RT_POL"/>
    <property type="match status" value="1"/>
</dbReference>
<protein>
    <recommendedName>
        <fullName evidence="1">Reverse transcriptase domain-containing protein</fullName>
    </recommendedName>
</protein>
<dbReference type="PANTHER" id="PTHR33332">
    <property type="entry name" value="REVERSE TRANSCRIPTASE DOMAIN-CONTAINING PROTEIN"/>
    <property type="match status" value="1"/>
</dbReference>
<dbReference type="InterPro" id="IPR000477">
    <property type="entry name" value="RT_dom"/>
</dbReference>
<dbReference type="Proteomes" id="UP000827092">
    <property type="component" value="Unassembled WGS sequence"/>
</dbReference>
<gene>
    <name evidence="2" type="ORF">JTE90_012408</name>
</gene>
<evidence type="ECO:0000313" key="3">
    <source>
        <dbReference type="Proteomes" id="UP000827092"/>
    </source>
</evidence>
<sequence length="271" mass="29657">MVAFDFAGAFDCANWQIILDKLAESAVDPYLINMVCSYLNNRGVGFRDGDTWVRFSIDRGCPQGSCLGPLFWNLIANDILKAFDDDDCDLFAYADDFSMIISGNSRLDLEVKSNKLIAKFASISDQLSLEISVSKTQVISLGADLSRSLSAVTALGNIYPKSPIILDILKRCKTLGFSRFIRLNWIKAHAGFLGNELADFLAGSSVGLVPVCTRIMPLMALYSSFWCLALRGLLSPLVSLVSSVGVASLGGGWVFPRPLGCGWYLCRLRRP</sequence>
<dbReference type="SUPFAM" id="SSF56672">
    <property type="entry name" value="DNA/RNA polymerases"/>
    <property type="match status" value="1"/>
</dbReference>
<keyword evidence="3" id="KW-1185">Reference proteome</keyword>
<dbReference type="GO" id="GO:0042575">
    <property type="term" value="C:DNA polymerase complex"/>
    <property type="evidence" value="ECO:0007669"/>
    <property type="project" value="UniProtKB-ARBA"/>
</dbReference>
<evidence type="ECO:0000313" key="2">
    <source>
        <dbReference type="EMBL" id="KAG8176155.1"/>
    </source>
</evidence>
<dbReference type="SUPFAM" id="SSF53098">
    <property type="entry name" value="Ribonuclease H-like"/>
    <property type="match status" value="1"/>
</dbReference>
<dbReference type="InterPro" id="IPR043502">
    <property type="entry name" value="DNA/RNA_pol_sf"/>
</dbReference>
<dbReference type="AlphaFoldDB" id="A0AAV6TW22"/>
<dbReference type="InterPro" id="IPR012337">
    <property type="entry name" value="RNaseH-like_sf"/>
</dbReference>
<organism evidence="2 3">
    <name type="scientific">Oedothorax gibbosus</name>
    <dbReference type="NCBI Taxonomy" id="931172"/>
    <lineage>
        <taxon>Eukaryota</taxon>
        <taxon>Metazoa</taxon>
        <taxon>Ecdysozoa</taxon>
        <taxon>Arthropoda</taxon>
        <taxon>Chelicerata</taxon>
        <taxon>Arachnida</taxon>
        <taxon>Araneae</taxon>
        <taxon>Araneomorphae</taxon>
        <taxon>Entelegynae</taxon>
        <taxon>Araneoidea</taxon>
        <taxon>Linyphiidae</taxon>
        <taxon>Erigoninae</taxon>
        <taxon>Oedothorax</taxon>
    </lineage>
</organism>
<evidence type="ECO:0000259" key="1">
    <source>
        <dbReference type="PROSITE" id="PS50878"/>
    </source>
</evidence>
<feature type="domain" description="Reverse transcriptase" evidence="1">
    <location>
        <begin position="1"/>
        <end position="197"/>
    </location>
</feature>
<dbReference type="GO" id="GO:0071897">
    <property type="term" value="P:DNA biosynthetic process"/>
    <property type="evidence" value="ECO:0007669"/>
    <property type="project" value="UniProtKB-ARBA"/>
</dbReference>
<reference evidence="2 3" key="1">
    <citation type="journal article" date="2022" name="Nat. Ecol. Evol.">
        <title>A masculinizing supergene underlies an exaggerated male reproductive morph in a spider.</title>
        <authorList>
            <person name="Hendrickx F."/>
            <person name="De Corte Z."/>
            <person name="Sonet G."/>
            <person name="Van Belleghem S.M."/>
            <person name="Kostlbacher S."/>
            <person name="Vangestel C."/>
        </authorList>
    </citation>
    <scope>NUCLEOTIDE SEQUENCE [LARGE SCALE GENOMIC DNA]</scope>
    <source>
        <strain evidence="2">W744_W776</strain>
    </source>
</reference>
<accession>A0AAV6TW22</accession>
<comment type="caution">
    <text evidence="2">The sequence shown here is derived from an EMBL/GenBank/DDBJ whole genome shotgun (WGS) entry which is preliminary data.</text>
</comment>
<name>A0AAV6TW22_9ARAC</name>
<dbReference type="Pfam" id="PF00078">
    <property type="entry name" value="RVT_1"/>
    <property type="match status" value="1"/>
</dbReference>